<feature type="non-terminal residue" evidence="4">
    <location>
        <position position="805"/>
    </location>
</feature>
<evidence type="ECO:0000256" key="2">
    <source>
        <dbReference type="SAM" id="Phobius"/>
    </source>
</evidence>
<gene>
    <name evidence="4" type="ORF">B9Z19DRAFT_1107379</name>
</gene>
<keyword evidence="2" id="KW-0812">Transmembrane</keyword>
<evidence type="ECO:0000313" key="5">
    <source>
        <dbReference type="Proteomes" id="UP000244722"/>
    </source>
</evidence>
<keyword evidence="2" id="KW-0472">Membrane</keyword>
<feature type="region of interest" description="Disordered" evidence="1">
    <location>
        <begin position="611"/>
        <end position="668"/>
    </location>
</feature>
<accession>A0A2T6ZWY7</accession>
<dbReference type="Proteomes" id="UP000244722">
    <property type="component" value="Unassembled WGS sequence"/>
</dbReference>
<keyword evidence="2" id="KW-1133">Transmembrane helix</keyword>
<sequence length="805" mass="85628">MAIQAFTILLLLTQWALPTHSQEVAELISFEFSTTLSLALGSPPQTLRLLPTFYTSPSTTLLVPTGAMCLSGSHPPEGDWNPITEPREGSLVETSSGDDESVLGSGGQIVRWRASSDVKSLNLTLRRGRGESVRNVSLIETDISNDGEYPWHANSTYTKANLTPGSDYSLMLWTENPPRQSTSGFFTLGPTNATSNSTTTPPVKSAEEYAACIKALGKNGYYNETLDADFVAGVTLGEGIGITSASWKTTKPGDEFSLSGLPVSVIHESDSGYGMVGLSALQRARNSRVPEMDVVSLYLGSKGVNGSAVMGGFDEGLIDHGQKAVFSKANVNSEGFAVAVTSVKYVAEGGGGSKETEVYKSTKGGTQMALSYNSFQIRLPPEMLTPLLPLLGNPSYDKGVDGYVYTGTPPTDYTLRITLWNGTSTVIVSIPATSLITTDESTDNPLTSHRESGQTYLRIAPTSSTDGPSLGRPFLEHVYLINAPPTINKFHISAVPSPPRKSNLTPASRTSIAIFLTDTTTNSSSRDSPALGPMIGGILGGVLFLVLAVIAYIALQRRRTRSRSSGSRLTVRFAPSSYSPPTFSEEGEKSRTRSLATSTNLSAFEKEVGVFAMPPNHPRQQPRRSSSAPLHRPHTGIPGQTRQTVSQQSTRRKRESENSTVARVLSSSPSPTIEIYEVSEGVTAASTATMGKFYTGAGIVGTPPYTSTPSSASSASARVVAPAKAHVRTASLGRMVTPVHVELSPGPSRRSSVRTPPLKRHSQLGQDGRSSGETDESSVFGLGAVAKDGEFLRKEEAKGGYLQVG</sequence>
<organism evidence="4 5">
    <name type="scientific">Tuber borchii</name>
    <name type="common">White truffle</name>
    <dbReference type="NCBI Taxonomy" id="42251"/>
    <lineage>
        <taxon>Eukaryota</taxon>
        <taxon>Fungi</taxon>
        <taxon>Dikarya</taxon>
        <taxon>Ascomycota</taxon>
        <taxon>Pezizomycotina</taxon>
        <taxon>Pezizomycetes</taxon>
        <taxon>Pezizales</taxon>
        <taxon>Tuberaceae</taxon>
        <taxon>Tuber</taxon>
    </lineage>
</organism>
<comment type="caution">
    <text evidence="4">The sequence shown here is derived from an EMBL/GenBank/DDBJ whole genome shotgun (WGS) entry which is preliminary data.</text>
</comment>
<feature type="region of interest" description="Disordered" evidence="1">
    <location>
        <begin position="561"/>
        <end position="596"/>
    </location>
</feature>
<evidence type="ECO:0000313" key="4">
    <source>
        <dbReference type="EMBL" id="PUU79989.1"/>
    </source>
</evidence>
<name>A0A2T6ZWY7_TUBBO</name>
<feature type="chain" id="PRO_5015414224" description="Aspartic peptidase domain-containing protein" evidence="3">
    <location>
        <begin position="22"/>
        <end position="805"/>
    </location>
</feature>
<evidence type="ECO:0008006" key="6">
    <source>
        <dbReference type="Google" id="ProtNLM"/>
    </source>
</evidence>
<dbReference type="OrthoDB" id="5357409at2759"/>
<protein>
    <recommendedName>
        <fullName evidence="6">Aspartic peptidase domain-containing protein</fullName>
    </recommendedName>
</protein>
<dbReference type="SUPFAM" id="SSF50630">
    <property type="entry name" value="Acid proteases"/>
    <property type="match status" value="1"/>
</dbReference>
<feature type="transmembrane region" description="Helical" evidence="2">
    <location>
        <begin position="530"/>
        <end position="555"/>
    </location>
</feature>
<feature type="region of interest" description="Disordered" evidence="1">
    <location>
        <begin position="738"/>
        <end position="780"/>
    </location>
</feature>
<evidence type="ECO:0000256" key="3">
    <source>
        <dbReference type="SAM" id="SignalP"/>
    </source>
</evidence>
<evidence type="ECO:0000256" key="1">
    <source>
        <dbReference type="SAM" id="MobiDB-lite"/>
    </source>
</evidence>
<feature type="compositionally biased region" description="Polar residues" evidence="1">
    <location>
        <begin position="658"/>
        <end position="668"/>
    </location>
</feature>
<feature type="signal peptide" evidence="3">
    <location>
        <begin position="1"/>
        <end position="21"/>
    </location>
</feature>
<reference evidence="4 5" key="1">
    <citation type="submission" date="2017-04" db="EMBL/GenBank/DDBJ databases">
        <title>Draft genome sequence of Tuber borchii Vittad., a whitish edible truffle.</title>
        <authorList>
            <consortium name="DOE Joint Genome Institute"/>
            <person name="Murat C."/>
            <person name="Kuo A."/>
            <person name="Barry K.W."/>
            <person name="Clum A."/>
            <person name="Dockter R.B."/>
            <person name="Fauchery L."/>
            <person name="Iotti M."/>
            <person name="Kohler A."/>
            <person name="Labutti K."/>
            <person name="Lindquist E.A."/>
            <person name="Lipzen A."/>
            <person name="Ohm R.A."/>
            <person name="Wang M."/>
            <person name="Grigoriev I.V."/>
            <person name="Zambonelli A."/>
            <person name="Martin F.M."/>
        </authorList>
    </citation>
    <scope>NUCLEOTIDE SEQUENCE [LARGE SCALE GENOMIC DNA]</scope>
    <source>
        <strain evidence="4 5">Tbo3840</strain>
    </source>
</reference>
<dbReference type="EMBL" id="NESQ01000077">
    <property type="protein sequence ID" value="PUU79989.1"/>
    <property type="molecule type" value="Genomic_DNA"/>
</dbReference>
<dbReference type="Gene3D" id="2.40.70.10">
    <property type="entry name" value="Acid Proteases"/>
    <property type="match status" value="1"/>
</dbReference>
<dbReference type="AlphaFoldDB" id="A0A2T6ZWY7"/>
<dbReference type="InterPro" id="IPR021109">
    <property type="entry name" value="Peptidase_aspartic_dom_sf"/>
</dbReference>
<feature type="region of interest" description="Disordered" evidence="1">
    <location>
        <begin position="439"/>
        <end position="466"/>
    </location>
</feature>
<keyword evidence="5" id="KW-1185">Reference proteome</keyword>
<proteinExistence type="predicted"/>
<feature type="compositionally biased region" description="Low complexity" evidence="1">
    <location>
        <begin position="640"/>
        <end position="649"/>
    </location>
</feature>
<keyword evidence="3" id="KW-0732">Signal</keyword>